<organism evidence="1 2">
    <name type="scientific">Pistacia integerrima</name>
    <dbReference type="NCBI Taxonomy" id="434235"/>
    <lineage>
        <taxon>Eukaryota</taxon>
        <taxon>Viridiplantae</taxon>
        <taxon>Streptophyta</taxon>
        <taxon>Embryophyta</taxon>
        <taxon>Tracheophyta</taxon>
        <taxon>Spermatophyta</taxon>
        <taxon>Magnoliopsida</taxon>
        <taxon>eudicotyledons</taxon>
        <taxon>Gunneridae</taxon>
        <taxon>Pentapetalae</taxon>
        <taxon>rosids</taxon>
        <taxon>malvids</taxon>
        <taxon>Sapindales</taxon>
        <taxon>Anacardiaceae</taxon>
        <taxon>Pistacia</taxon>
    </lineage>
</organism>
<sequence>MELNVDDVSEPVSPTGQYFNSSILSICVFGVLESQIPIDDSSTMLLLKDVFLPINPRFSSIMVKDKKGVKKWKKFDVKLKDHVNVPIFPAGLSVASYDNYLDDYLSKIAMEQLPQSRPLWEIHIFKYPTKNAAGTVIFKLHHALGDGFSLMGALLSCLQRADNRSLPVTFPSLQWPSKMDTSQNSNMLMAIPNFFTSVCNTLSDFGWSLLKSSCIEDDPTPIRSADPDVQFKPITIVTLTFSLDHIKQIKTKLGVTINDVICGIIFFGTRLYMQTSSHNSKTNAHSTALVLLNTRNINGYKSVEEMVKPDAESPWGNQFGFLHVSVPELTDAESSNPLEFVLKAQKLIKRKRDSLAVSFTGQLLEALRRFRGPEVTAKYIHSTLRNSSMTVSNLIGPVEEMALANHPVKGLYFMVVGVPQSLTVTLISYMGKLRVAVGTEKGFIDHHKFKSCIENAFELILKGAHEIPSN</sequence>
<accession>A0ACC0ZLJ0</accession>
<comment type="caution">
    <text evidence="1">The sequence shown here is derived from an EMBL/GenBank/DDBJ whole genome shotgun (WGS) entry which is preliminary data.</text>
</comment>
<dbReference type="EMBL" id="CM047736">
    <property type="protein sequence ID" value="KAJ0053656.1"/>
    <property type="molecule type" value="Genomic_DNA"/>
</dbReference>
<dbReference type="Proteomes" id="UP001163603">
    <property type="component" value="Chromosome 1"/>
</dbReference>
<name>A0ACC0ZLJ0_9ROSI</name>
<evidence type="ECO:0000313" key="2">
    <source>
        <dbReference type="Proteomes" id="UP001163603"/>
    </source>
</evidence>
<proteinExistence type="predicted"/>
<evidence type="ECO:0000313" key="1">
    <source>
        <dbReference type="EMBL" id="KAJ0053656.1"/>
    </source>
</evidence>
<gene>
    <name evidence="1" type="ORF">Pint_02282</name>
</gene>
<keyword evidence="2" id="KW-1185">Reference proteome</keyword>
<reference evidence="2" key="1">
    <citation type="journal article" date="2023" name="G3 (Bethesda)">
        <title>Genome assembly and association tests identify interacting loci associated with vigor, precocity, and sex in interspecific pistachio rootstocks.</title>
        <authorList>
            <person name="Palmer W."/>
            <person name="Jacygrad E."/>
            <person name="Sagayaradj S."/>
            <person name="Cavanaugh K."/>
            <person name="Han R."/>
            <person name="Bertier L."/>
            <person name="Beede B."/>
            <person name="Kafkas S."/>
            <person name="Golino D."/>
            <person name="Preece J."/>
            <person name="Michelmore R."/>
        </authorList>
    </citation>
    <scope>NUCLEOTIDE SEQUENCE [LARGE SCALE GENOMIC DNA]</scope>
</reference>
<protein>
    <submittedName>
        <fullName evidence="1">Uncharacterized protein</fullName>
    </submittedName>
</protein>